<evidence type="ECO:0000313" key="2">
    <source>
        <dbReference type="EMBL" id="KAJ1106275.1"/>
    </source>
</evidence>
<sequence length="110" mass="11621">MDQFPATNTGGGPQPEPSGPSEDVREPSMAQILAAIEASGQAVQAQIAAIAMDVNLLRTDLRAVTERSVATEQQVSTIQMDLDALKANVATLEAKTIKEARSEQCLKGDI</sequence>
<evidence type="ECO:0000313" key="3">
    <source>
        <dbReference type="Proteomes" id="UP001066276"/>
    </source>
</evidence>
<reference evidence="2" key="1">
    <citation type="journal article" date="2022" name="bioRxiv">
        <title>Sequencing and chromosome-scale assembly of the giantPleurodeles waltlgenome.</title>
        <authorList>
            <person name="Brown T."/>
            <person name="Elewa A."/>
            <person name="Iarovenko S."/>
            <person name="Subramanian E."/>
            <person name="Araus A.J."/>
            <person name="Petzold A."/>
            <person name="Susuki M."/>
            <person name="Suzuki K.-i.T."/>
            <person name="Hayashi T."/>
            <person name="Toyoda A."/>
            <person name="Oliveira C."/>
            <person name="Osipova E."/>
            <person name="Leigh N.D."/>
            <person name="Simon A."/>
            <person name="Yun M.H."/>
        </authorList>
    </citation>
    <scope>NUCLEOTIDE SEQUENCE</scope>
    <source>
        <strain evidence="2">20211129_DDA</strain>
        <tissue evidence="2">Liver</tissue>
    </source>
</reference>
<proteinExistence type="predicted"/>
<comment type="caution">
    <text evidence="2">The sequence shown here is derived from an EMBL/GenBank/DDBJ whole genome shotgun (WGS) entry which is preliminary data.</text>
</comment>
<organism evidence="2 3">
    <name type="scientific">Pleurodeles waltl</name>
    <name type="common">Iberian ribbed newt</name>
    <dbReference type="NCBI Taxonomy" id="8319"/>
    <lineage>
        <taxon>Eukaryota</taxon>
        <taxon>Metazoa</taxon>
        <taxon>Chordata</taxon>
        <taxon>Craniata</taxon>
        <taxon>Vertebrata</taxon>
        <taxon>Euteleostomi</taxon>
        <taxon>Amphibia</taxon>
        <taxon>Batrachia</taxon>
        <taxon>Caudata</taxon>
        <taxon>Salamandroidea</taxon>
        <taxon>Salamandridae</taxon>
        <taxon>Pleurodelinae</taxon>
        <taxon>Pleurodeles</taxon>
    </lineage>
</organism>
<dbReference type="EMBL" id="JANPWB010000013">
    <property type="protein sequence ID" value="KAJ1106275.1"/>
    <property type="molecule type" value="Genomic_DNA"/>
</dbReference>
<keyword evidence="3" id="KW-1185">Reference proteome</keyword>
<protein>
    <submittedName>
        <fullName evidence="2">Uncharacterized protein</fullName>
    </submittedName>
</protein>
<gene>
    <name evidence="2" type="ORF">NDU88_003676</name>
</gene>
<dbReference type="AlphaFoldDB" id="A0AAV7MRA2"/>
<feature type="region of interest" description="Disordered" evidence="1">
    <location>
        <begin position="1"/>
        <end position="26"/>
    </location>
</feature>
<dbReference type="Proteomes" id="UP001066276">
    <property type="component" value="Chromosome 9"/>
</dbReference>
<accession>A0AAV7MRA2</accession>
<evidence type="ECO:0000256" key="1">
    <source>
        <dbReference type="SAM" id="MobiDB-lite"/>
    </source>
</evidence>
<name>A0AAV7MRA2_PLEWA</name>
<dbReference type="Gene3D" id="1.20.5.340">
    <property type="match status" value="1"/>
</dbReference>